<dbReference type="EMBL" id="KN837363">
    <property type="protein sequence ID" value="KIJ26587.1"/>
    <property type="molecule type" value="Genomic_DNA"/>
</dbReference>
<keyword evidence="2" id="KW-1185">Reference proteome</keyword>
<reference evidence="1 2" key="1">
    <citation type="submission" date="2014-06" db="EMBL/GenBank/DDBJ databases">
        <title>Evolutionary Origins and Diversification of the Mycorrhizal Mutualists.</title>
        <authorList>
            <consortium name="DOE Joint Genome Institute"/>
            <consortium name="Mycorrhizal Genomics Consortium"/>
            <person name="Kohler A."/>
            <person name="Kuo A."/>
            <person name="Nagy L.G."/>
            <person name="Floudas D."/>
            <person name="Copeland A."/>
            <person name="Barry K.W."/>
            <person name="Cichocki N."/>
            <person name="Veneault-Fourrey C."/>
            <person name="LaButti K."/>
            <person name="Lindquist E.A."/>
            <person name="Lipzen A."/>
            <person name="Lundell T."/>
            <person name="Morin E."/>
            <person name="Murat C."/>
            <person name="Riley R."/>
            <person name="Ohm R."/>
            <person name="Sun H."/>
            <person name="Tunlid A."/>
            <person name="Henrissat B."/>
            <person name="Grigoriev I.V."/>
            <person name="Hibbett D.S."/>
            <person name="Martin F."/>
        </authorList>
    </citation>
    <scope>NUCLEOTIDE SEQUENCE [LARGE SCALE GENOMIC DNA]</scope>
    <source>
        <strain evidence="1 2">SS14</strain>
    </source>
</reference>
<sequence>MVWGENDGKEMKWEGDSRHPLNFSSQPIMHFKQDSRLHIISASVKIDGLNKYGAVSSGCIVAEGAICAFSSGTLPQSRPPVLRKVVVAYHLVHIHRTYDTPTIEAYTGGTIYALLLSARHAATSPSKVEYKGLILKPAAKVARRFERIGTWGCEGTESVSDVWTKRAGVVRIEII</sequence>
<accession>A0A0C9UBU8</accession>
<organism evidence="1 2">
    <name type="scientific">Sphaerobolus stellatus (strain SS14)</name>
    <dbReference type="NCBI Taxonomy" id="990650"/>
    <lineage>
        <taxon>Eukaryota</taxon>
        <taxon>Fungi</taxon>
        <taxon>Dikarya</taxon>
        <taxon>Basidiomycota</taxon>
        <taxon>Agaricomycotina</taxon>
        <taxon>Agaricomycetes</taxon>
        <taxon>Phallomycetidae</taxon>
        <taxon>Geastrales</taxon>
        <taxon>Sphaerobolaceae</taxon>
        <taxon>Sphaerobolus</taxon>
    </lineage>
</organism>
<protein>
    <submittedName>
        <fullName evidence="1">Uncharacterized protein</fullName>
    </submittedName>
</protein>
<dbReference type="AlphaFoldDB" id="A0A0C9UBU8"/>
<gene>
    <name evidence="1" type="ORF">M422DRAFT_272286</name>
</gene>
<dbReference type="HOGENOM" id="CLU_1772619_0_0_1"/>
<evidence type="ECO:0000313" key="2">
    <source>
        <dbReference type="Proteomes" id="UP000054279"/>
    </source>
</evidence>
<proteinExistence type="predicted"/>
<dbReference type="Proteomes" id="UP000054279">
    <property type="component" value="Unassembled WGS sequence"/>
</dbReference>
<dbReference type="OrthoDB" id="5362512at2759"/>
<name>A0A0C9UBU8_SPHS4</name>
<evidence type="ECO:0000313" key="1">
    <source>
        <dbReference type="EMBL" id="KIJ26587.1"/>
    </source>
</evidence>